<accession>A0ABS4PYC5</accession>
<sequence length="94" mass="11023">MARSQRLTWEDLKTLTRQELLPRLEREQEYWARKERRGLTPDDQAARKEFTNMLFTVLNPDGLADSMAEDVAWLSGQRSTASSYWDKKPGHDKP</sequence>
<evidence type="ECO:0000313" key="2">
    <source>
        <dbReference type="Proteomes" id="UP000741013"/>
    </source>
</evidence>
<dbReference type="RefSeq" id="WP_209666974.1">
    <property type="nucleotide sequence ID" value="NZ_JAGGMS010000001.1"/>
</dbReference>
<comment type="caution">
    <text evidence="1">The sequence shown here is derived from an EMBL/GenBank/DDBJ whole genome shotgun (WGS) entry which is preliminary data.</text>
</comment>
<proteinExistence type="predicted"/>
<gene>
    <name evidence="1" type="ORF">JOM49_005416</name>
</gene>
<evidence type="ECO:0000313" key="1">
    <source>
        <dbReference type="EMBL" id="MBP2183890.1"/>
    </source>
</evidence>
<reference evidence="1 2" key="1">
    <citation type="submission" date="2021-03" db="EMBL/GenBank/DDBJ databases">
        <title>Sequencing the genomes of 1000 actinobacteria strains.</title>
        <authorList>
            <person name="Klenk H.-P."/>
        </authorList>
    </citation>
    <scope>NUCLEOTIDE SEQUENCE [LARGE SCALE GENOMIC DNA]</scope>
    <source>
        <strain evidence="1 2">DSM 45510</strain>
    </source>
</reference>
<organism evidence="1 2">
    <name type="scientific">Amycolatopsis magusensis</name>
    <dbReference type="NCBI Taxonomy" id="882444"/>
    <lineage>
        <taxon>Bacteria</taxon>
        <taxon>Bacillati</taxon>
        <taxon>Actinomycetota</taxon>
        <taxon>Actinomycetes</taxon>
        <taxon>Pseudonocardiales</taxon>
        <taxon>Pseudonocardiaceae</taxon>
        <taxon>Amycolatopsis</taxon>
    </lineage>
</organism>
<name>A0ABS4PYC5_9PSEU</name>
<dbReference type="EMBL" id="JAGGMS010000001">
    <property type="protein sequence ID" value="MBP2183890.1"/>
    <property type="molecule type" value="Genomic_DNA"/>
</dbReference>
<protein>
    <submittedName>
        <fullName evidence="1">Uncharacterized protein</fullName>
    </submittedName>
</protein>
<dbReference type="Proteomes" id="UP000741013">
    <property type="component" value="Unassembled WGS sequence"/>
</dbReference>
<keyword evidence="2" id="KW-1185">Reference proteome</keyword>